<gene>
    <name evidence="2" type="ORF">LGH74_05060</name>
</gene>
<evidence type="ECO:0000313" key="3">
    <source>
        <dbReference type="Proteomes" id="UP001165296"/>
    </source>
</evidence>
<organism evidence="2 3">
    <name type="scientific">Hymenobacter lucidus</name>
    <dbReference type="NCBI Taxonomy" id="2880930"/>
    <lineage>
        <taxon>Bacteria</taxon>
        <taxon>Pseudomonadati</taxon>
        <taxon>Bacteroidota</taxon>
        <taxon>Cytophagia</taxon>
        <taxon>Cytophagales</taxon>
        <taxon>Hymenobacteraceae</taxon>
        <taxon>Hymenobacter</taxon>
    </lineage>
</organism>
<dbReference type="Proteomes" id="UP001165296">
    <property type="component" value="Unassembled WGS sequence"/>
</dbReference>
<feature type="signal peptide" evidence="1">
    <location>
        <begin position="1"/>
        <end position="25"/>
    </location>
</feature>
<protein>
    <recommendedName>
        <fullName evidence="4">T9SS type A sorting domain-containing protein</fullName>
    </recommendedName>
</protein>
<feature type="chain" id="PRO_5046938344" description="T9SS type A sorting domain-containing protein" evidence="1">
    <location>
        <begin position="26"/>
        <end position="519"/>
    </location>
</feature>
<proteinExistence type="predicted"/>
<dbReference type="EMBL" id="JAJADR010000001">
    <property type="protein sequence ID" value="MCB2407336.1"/>
    <property type="molecule type" value="Genomic_DNA"/>
</dbReference>
<evidence type="ECO:0000256" key="1">
    <source>
        <dbReference type="SAM" id="SignalP"/>
    </source>
</evidence>
<evidence type="ECO:0008006" key="4">
    <source>
        <dbReference type="Google" id="ProtNLM"/>
    </source>
</evidence>
<accession>A0ABS8ANH4</accession>
<comment type="caution">
    <text evidence="2">The sequence shown here is derived from an EMBL/GenBank/DDBJ whole genome shotgun (WGS) entry which is preliminary data.</text>
</comment>
<reference evidence="2" key="1">
    <citation type="submission" date="2021-10" db="EMBL/GenBank/DDBJ databases">
        <authorList>
            <person name="Dean J.D."/>
            <person name="Kim M.K."/>
            <person name="Newey C.N."/>
            <person name="Stoker T.S."/>
            <person name="Thompson D.W."/>
            <person name="Grose J.H."/>
        </authorList>
    </citation>
    <scope>NUCLEOTIDE SEQUENCE</scope>
    <source>
        <strain evidence="2">BT178</strain>
    </source>
</reference>
<sequence length="519" mass="55771">MRIHASFSFLLLLLCWLGGATSAQASHILGGDLAYQYAGTATAPNQYRVTARLYREYQTTAVDFGTVQLAVAKDGCDATAAGGFFTPLTRISTTTTSPLGCAGDFSYEIIVFEGVVQLPPGRWSLSINEENRTGSMRNVVESILRGFNVGAFLDNSSGLRNNSARFTSSTLPYLCASQSHRYSFTAFDADGDSLVYQSVQPLAKQLPDPLSSCGVPIPYMSYAAGSFQDPATGQMVAYPARTYSAAFPLFSFQVTNGVATPYFELSRTTGELLAFPIISQIGPYIVAVRVDEYRKLAGRPTLISSVVRDVIYSVFTGSGNRNPTVATARINNGTTDYPLNLPIDVATGETISLTLNATDPDAGQTVRLSSDVASIMPGASFQTTGPNQSRLTWQVPNLNPGLYSCSVTLADNGCPLNGTEVRTITFRVSRVVLATKTSQPTVLNAFPVPFHEQVQFRLASRTTQTVLISDGLGREVARLNSGLDGLVVWEPQATVPAGLYFARSADGRQVARLLRTDTP</sequence>
<dbReference type="RefSeq" id="WP_226172933.1">
    <property type="nucleotide sequence ID" value="NZ_JAJADR010000001.1"/>
</dbReference>
<name>A0ABS8ANH4_9BACT</name>
<keyword evidence="3" id="KW-1185">Reference proteome</keyword>
<evidence type="ECO:0000313" key="2">
    <source>
        <dbReference type="EMBL" id="MCB2407336.1"/>
    </source>
</evidence>
<keyword evidence="1" id="KW-0732">Signal</keyword>